<evidence type="ECO:0000313" key="2">
    <source>
        <dbReference type="Proteomes" id="UP001206925"/>
    </source>
</evidence>
<protein>
    <submittedName>
        <fullName evidence="1">Uncharacterized protein</fullName>
    </submittedName>
</protein>
<gene>
    <name evidence="1" type="ORF">M8C21_025420</name>
</gene>
<proteinExistence type="predicted"/>
<organism evidence="1 2">
    <name type="scientific">Ambrosia artemisiifolia</name>
    <name type="common">Common ragweed</name>
    <dbReference type="NCBI Taxonomy" id="4212"/>
    <lineage>
        <taxon>Eukaryota</taxon>
        <taxon>Viridiplantae</taxon>
        <taxon>Streptophyta</taxon>
        <taxon>Embryophyta</taxon>
        <taxon>Tracheophyta</taxon>
        <taxon>Spermatophyta</taxon>
        <taxon>Magnoliopsida</taxon>
        <taxon>eudicotyledons</taxon>
        <taxon>Gunneridae</taxon>
        <taxon>Pentapetalae</taxon>
        <taxon>asterids</taxon>
        <taxon>campanulids</taxon>
        <taxon>Asterales</taxon>
        <taxon>Asteraceae</taxon>
        <taxon>Asteroideae</taxon>
        <taxon>Heliantheae alliance</taxon>
        <taxon>Heliantheae</taxon>
        <taxon>Ambrosia</taxon>
    </lineage>
</organism>
<keyword evidence="2" id="KW-1185">Reference proteome</keyword>
<name>A0AAD5BVC7_AMBAR</name>
<sequence length="103" mass="11719">VLLIKYDWIFRSSLKLVRHRESSIENVAKSASYCSNVLPVSFPRHSGHNQAFDAPDHLPKNCCTNLKPGFISYEHGLSSYSINITFSWNECGRQRIVGSWFTG</sequence>
<dbReference type="AlphaFoldDB" id="A0AAD5BVC7"/>
<dbReference type="EMBL" id="JAMZMK010011078">
    <property type="protein sequence ID" value="KAI7729081.1"/>
    <property type="molecule type" value="Genomic_DNA"/>
</dbReference>
<dbReference type="Proteomes" id="UP001206925">
    <property type="component" value="Unassembled WGS sequence"/>
</dbReference>
<evidence type="ECO:0000313" key="1">
    <source>
        <dbReference type="EMBL" id="KAI7729081.1"/>
    </source>
</evidence>
<accession>A0AAD5BVC7</accession>
<feature type="non-terminal residue" evidence="1">
    <location>
        <position position="1"/>
    </location>
</feature>
<comment type="caution">
    <text evidence="1">The sequence shown here is derived from an EMBL/GenBank/DDBJ whole genome shotgun (WGS) entry which is preliminary data.</text>
</comment>
<reference evidence="1" key="1">
    <citation type="submission" date="2022-06" db="EMBL/GenBank/DDBJ databases">
        <title>Uncovering the hologenomic basis of an extraordinary plant invasion.</title>
        <authorList>
            <person name="Bieker V.C."/>
            <person name="Martin M.D."/>
            <person name="Gilbert T."/>
            <person name="Hodgins K."/>
            <person name="Battlay P."/>
            <person name="Petersen B."/>
            <person name="Wilson J."/>
        </authorList>
    </citation>
    <scope>NUCLEOTIDE SEQUENCE</scope>
    <source>
        <strain evidence="1">AA19_3_7</strain>
        <tissue evidence="1">Leaf</tissue>
    </source>
</reference>